<dbReference type="GO" id="GO:0016020">
    <property type="term" value="C:membrane"/>
    <property type="evidence" value="ECO:0007669"/>
    <property type="project" value="UniProtKB-UniRule"/>
</dbReference>
<dbReference type="AlphaFoldDB" id="A0A9D9N321"/>
<evidence type="ECO:0000256" key="1">
    <source>
        <dbReference type="PROSITE-ProRule" id="PRU00473"/>
    </source>
</evidence>
<feature type="domain" description="OmpA-like" evidence="3">
    <location>
        <begin position="255"/>
        <end position="370"/>
    </location>
</feature>
<comment type="caution">
    <text evidence="4">The sequence shown here is derived from an EMBL/GenBank/DDBJ whole genome shotgun (WGS) entry which is preliminary data.</text>
</comment>
<keyword evidence="1" id="KW-0472">Membrane</keyword>
<dbReference type="Gene3D" id="3.30.1330.60">
    <property type="entry name" value="OmpA-like domain"/>
    <property type="match status" value="1"/>
</dbReference>
<dbReference type="PROSITE" id="PS51123">
    <property type="entry name" value="OMPA_2"/>
    <property type="match status" value="1"/>
</dbReference>
<evidence type="ECO:0000313" key="5">
    <source>
        <dbReference type="Proteomes" id="UP000823638"/>
    </source>
</evidence>
<evidence type="ECO:0000256" key="2">
    <source>
        <dbReference type="SAM" id="MobiDB-lite"/>
    </source>
</evidence>
<proteinExistence type="predicted"/>
<name>A0A9D9N321_9SPIR</name>
<feature type="compositionally biased region" description="Basic and acidic residues" evidence="2">
    <location>
        <begin position="382"/>
        <end position="394"/>
    </location>
</feature>
<accession>A0A9D9N321</accession>
<dbReference type="Proteomes" id="UP000823638">
    <property type="component" value="Unassembled WGS sequence"/>
</dbReference>
<sequence length="506" mass="56129">AGRQDFLRLKALFLFILISISASPLYGQFYRNFFAEGEFHKYLLLAGLQDYTIPKPGWSLKAGFTWDFSRRHHASVLFQTGHRVVSGENPLVRTLDIYPFSLSGEYSFSIFPWFSIGIQGGGGLFYSRISHYETVVDILTQNLSTTKGASAFISCMANANFSLFESSTNFMLGLGIECISEKEGLIPVPAFSLGLRCYPVRMWQYGKKPLIKEVEKIVEIEVPLEVPVERQVIIEKEVIKEVPSLPPLPENPFKETEFIVIYFNVGSDQLPQEEISKLDTLGEYLEKVPGAEIILEGNSAPFDSREQRYTMGLYRANAVKEYLTENYNIALRRISINSVGSQRSGGFVPGLANEAYSQYRTVRIFIVPGTDLPGQNPSPAQKEPEENLPDKKAGQDTPSLASQEPPPPAEPENTELPGTAAKEPETIKNRKNSNPAPGEPQDSPAGQDFPAGSQPQIQNQEINTDTNTTTSTKTNANSDTDNQSNNGLKQKAPAQGEEENEINKTL</sequence>
<dbReference type="EMBL" id="JADIMM010000113">
    <property type="protein sequence ID" value="MBO8458537.1"/>
    <property type="molecule type" value="Genomic_DNA"/>
</dbReference>
<feature type="non-terminal residue" evidence="4">
    <location>
        <position position="1"/>
    </location>
</feature>
<reference evidence="4" key="2">
    <citation type="journal article" date="2021" name="PeerJ">
        <title>Extensive microbial diversity within the chicken gut microbiome revealed by metagenomics and culture.</title>
        <authorList>
            <person name="Gilroy R."/>
            <person name="Ravi A."/>
            <person name="Getino M."/>
            <person name="Pursley I."/>
            <person name="Horton D.L."/>
            <person name="Alikhan N.F."/>
            <person name="Baker D."/>
            <person name="Gharbi K."/>
            <person name="Hall N."/>
            <person name="Watson M."/>
            <person name="Adriaenssens E.M."/>
            <person name="Foster-Nyarko E."/>
            <person name="Jarju S."/>
            <person name="Secka A."/>
            <person name="Antonio M."/>
            <person name="Oren A."/>
            <person name="Chaudhuri R.R."/>
            <person name="La Ragione R."/>
            <person name="Hildebrand F."/>
            <person name="Pallen M.J."/>
        </authorList>
    </citation>
    <scope>NUCLEOTIDE SEQUENCE</scope>
    <source>
        <strain evidence="4">10532</strain>
    </source>
</reference>
<dbReference type="Pfam" id="PF00691">
    <property type="entry name" value="OmpA"/>
    <property type="match status" value="1"/>
</dbReference>
<dbReference type="SUPFAM" id="SSF103088">
    <property type="entry name" value="OmpA-like"/>
    <property type="match status" value="1"/>
</dbReference>
<evidence type="ECO:0000259" key="3">
    <source>
        <dbReference type="PROSITE" id="PS51123"/>
    </source>
</evidence>
<organism evidence="4 5">
    <name type="scientific">Candidatus Gallitreponema excrementavium</name>
    <dbReference type="NCBI Taxonomy" id="2840840"/>
    <lineage>
        <taxon>Bacteria</taxon>
        <taxon>Pseudomonadati</taxon>
        <taxon>Spirochaetota</taxon>
        <taxon>Spirochaetia</taxon>
        <taxon>Spirochaetales</taxon>
        <taxon>Candidatus Gallitreponema</taxon>
    </lineage>
</organism>
<feature type="compositionally biased region" description="Polar residues" evidence="2">
    <location>
        <begin position="453"/>
        <end position="462"/>
    </location>
</feature>
<feature type="region of interest" description="Disordered" evidence="2">
    <location>
        <begin position="370"/>
        <end position="506"/>
    </location>
</feature>
<reference evidence="4" key="1">
    <citation type="submission" date="2020-10" db="EMBL/GenBank/DDBJ databases">
        <authorList>
            <person name="Gilroy R."/>
        </authorList>
    </citation>
    <scope>NUCLEOTIDE SEQUENCE</scope>
    <source>
        <strain evidence="4">10532</strain>
    </source>
</reference>
<evidence type="ECO:0000313" key="4">
    <source>
        <dbReference type="EMBL" id="MBO8458537.1"/>
    </source>
</evidence>
<dbReference type="InterPro" id="IPR006665">
    <property type="entry name" value="OmpA-like"/>
</dbReference>
<gene>
    <name evidence="4" type="ORF">IAA81_09985</name>
</gene>
<feature type="compositionally biased region" description="Low complexity" evidence="2">
    <location>
        <begin position="463"/>
        <end position="482"/>
    </location>
</feature>
<dbReference type="InterPro" id="IPR036737">
    <property type="entry name" value="OmpA-like_sf"/>
</dbReference>
<protein>
    <submittedName>
        <fullName evidence="4">OmpA family protein</fullName>
    </submittedName>
</protein>